<dbReference type="PANTHER" id="PTHR30429">
    <property type="entry name" value="D-METHIONINE-BINDING LIPOPROTEIN METQ"/>
    <property type="match status" value="1"/>
</dbReference>
<accession>A0A401LML5</accession>
<proteinExistence type="inferred from homology"/>
<organism evidence="9 10">
    <name type="scientific">Mesosutterella multiformis</name>
    <dbReference type="NCBI Taxonomy" id="2259133"/>
    <lineage>
        <taxon>Bacteria</taxon>
        <taxon>Pseudomonadati</taxon>
        <taxon>Pseudomonadota</taxon>
        <taxon>Betaproteobacteria</taxon>
        <taxon>Burkholderiales</taxon>
        <taxon>Sutterellaceae</taxon>
        <taxon>Mesosutterella</taxon>
    </lineage>
</organism>
<comment type="caution">
    <text evidence="9">The sequence shown here is derived from an EMBL/GenBank/DDBJ whole genome shotgun (WGS) entry which is preliminary data.</text>
</comment>
<evidence type="ECO:0000256" key="5">
    <source>
        <dbReference type="ARBA" id="ARBA00023288"/>
    </source>
</evidence>
<evidence type="ECO:0000313" key="9">
    <source>
        <dbReference type="EMBL" id="GBO94081.1"/>
    </source>
</evidence>
<dbReference type="PIRSF" id="PIRSF002854">
    <property type="entry name" value="MetQ"/>
    <property type="match status" value="1"/>
</dbReference>
<dbReference type="PANTHER" id="PTHR30429:SF1">
    <property type="entry name" value="D-METHIONINE-BINDING LIPOPROTEIN METQ-RELATED"/>
    <property type="match status" value="1"/>
</dbReference>
<evidence type="ECO:0000256" key="3">
    <source>
        <dbReference type="ARBA" id="ARBA00023136"/>
    </source>
</evidence>
<evidence type="ECO:0000256" key="2">
    <source>
        <dbReference type="ARBA" id="ARBA00022729"/>
    </source>
</evidence>
<reference evidence="9 10" key="1">
    <citation type="journal article" date="2018" name="Int. J. Syst. Evol. Microbiol.">
        <title>Mesosutterella multiformis gen. nov., sp. nov., a member of the family Sutterellaceae and Sutterella megalosphaeroides sp. nov., isolated from human faeces.</title>
        <authorList>
            <person name="Sakamoto M."/>
            <person name="Ikeyama N."/>
            <person name="Kunihiro T."/>
            <person name="Iino T."/>
            <person name="Yuki M."/>
            <person name="Ohkuma M."/>
        </authorList>
    </citation>
    <scope>NUCLEOTIDE SEQUENCE [LARGE SCALE GENOMIC DNA]</scope>
    <source>
        <strain evidence="9 10">4NBBH2</strain>
    </source>
</reference>
<dbReference type="PROSITE" id="PS51257">
    <property type="entry name" value="PROKAR_LIPOPROTEIN"/>
    <property type="match status" value="1"/>
</dbReference>
<gene>
    <name evidence="9" type="ORF">MESMUL_14350</name>
</gene>
<dbReference type="Proteomes" id="UP000266091">
    <property type="component" value="Unassembled WGS sequence"/>
</dbReference>
<evidence type="ECO:0000256" key="6">
    <source>
        <dbReference type="PIRNR" id="PIRNR002854"/>
    </source>
</evidence>
<dbReference type="NCBIfam" id="TIGR00363">
    <property type="entry name" value="MetQ/NlpA family lipoprotein"/>
    <property type="match status" value="1"/>
</dbReference>
<evidence type="ECO:0000256" key="7">
    <source>
        <dbReference type="PIRSR" id="PIRSR002854-1"/>
    </source>
</evidence>
<evidence type="ECO:0000313" key="10">
    <source>
        <dbReference type="Proteomes" id="UP000266091"/>
    </source>
</evidence>
<feature type="signal peptide" evidence="8">
    <location>
        <begin position="1"/>
        <end position="17"/>
    </location>
</feature>
<dbReference type="Pfam" id="PF03180">
    <property type="entry name" value="Lipoprotein_9"/>
    <property type="match status" value="1"/>
</dbReference>
<comment type="subcellular location">
    <subcellularLocation>
        <location evidence="1">Membrane</location>
        <topology evidence="1">Lipid-anchor</topology>
    </subcellularLocation>
</comment>
<name>A0A388SF92_9BURK</name>
<dbReference type="InterPro" id="IPR004872">
    <property type="entry name" value="Lipoprotein_NlpA"/>
</dbReference>
<feature type="chain" id="PRO_5030071304" description="Lipoprotein" evidence="8">
    <location>
        <begin position="18"/>
        <end position="268"/>
    </location>
</feature>
<dbReference type="EMBL" id="BGZJ01000001">
    <property type="protein sequence ID" value="GBO94081.1"/>
    <property type="molecule type" value="Genomic_DNA"/>
</dbReference>
<dbReference type="OrthoDB" id="9812878at2"/>
<protein>
    <recommendedName>
        <fullName evidence="6">Lipoprotein</fullName>
    </recommendedName>
</protein>
<dbReference type="Gene3D" id="3.40.190.10">
    <property type="entry name" value="Periplasmic binding protein-like II"/>
    <property type="match status" value="2"/>
</dbReference>
<evidence type="ECO:0000256" key="8">
    <source>
        <dbReference type="SAM" id="SignalP"/>
    </source>
</evidence>
<dbReference type="GO" id="GO:0016020">
    <property type="term" value="C:membrane"/>
    <property type="evidence" value="ECO:0007669"/>
    <property type="project" value="UniProtKB-SubCell"/>
</dbReference>
<keyword evidence="4" id="KW-0564">Palmitate</keyword>
<dbReference type="CDD" id="cd13598">
    <property type="entry name" value="PBP2_lipoprotein_IlpA_like"/>
    <property type="match status" value="1"/>
</dbReference>
<keyword evidence="10" id="KW-1185">Reference proteome</keyword>
<keyword evidence="5 6" id="KW-0449">Lipoprotein</keyword>
<dbReference type="RefSeq" id="WP_116270344.1">
    <property type="nucleotide sequence ID" value="NZ_BGZJ01000001.1"/>
</dbReference>
<dbReference type="SUPFAM" id="SSF53850">
    <property type="entry name" value="Periplasmic binding protein-like II"/>
    <property type="match status" value="1"/>
</dbReference>
<accession>A0A388SF92</accession>
<feature type="lipid moiety-binding region" description="S-diacylglycerol cysteine" evidence="7">
    <location>
        <position position="21"/>
    </location>
</feature>
<comment type="similarity">
    <text evidence="6">Belongs to the nlpA lipoprotein family.</text>
</comment>
<dbReference type="AlphaFoldDB" id="A0A388SF92"/>
<sequence length="268" mass="28885">MKRRILLAAIAASPAIALFGCSKNDSSSAQKTIKLGTLSGPHAEVAEEAKKVAAKKGLNVQIIEFSDYGQVNEALAAKDIDCNAFQHVPFLEKAKSSKGYQFTALGKTVLFPLGVYSQKIHTKTEIADGMLVSVPADPANLGRGLQLLERNGIIKLKDGVGIHATTHDIAENPKHLVFREVDSAYLGRSLPDVGFAVINGSWAVKSKLSPEKDAFILEGADSDFANVLVTRTEDKDKPEFKTLLASFQSPEVKQFVKDKFKGSVVAAF</sequence>
<evidence type="ECO:0000256" key="1">
    <source>
        <dbReference type="ARBA" id="ARBA00004635"/>
    </source>
</evidence>
<evidence type="ECO:0000256" key="4">
    <source>
        <dbReference type="ARBA" id="ARBA00023139"/>
    </source>
</evidence>
<keyword evidence="2 8" id="KW-0732">Signal</keyword>
<keyword evidence="3" id="KW-0472">Membrane</keyword>